<feature type="region of interest" description="Disordered" evidence="1">
    <location>
        <begin position="250"/>
        <end position="270"/>
    </location>
</feature>
<feature type="region of interest" description="Disordered" evidence="1">
    <location>
        <begin position="1"/>
        <end position="48"/>
    </location>
</feature>
<evidence type="ECO:0000313" key="2">
    <source>
        <dbReference type="EMBL" id="RKO90840.1"/>
    </source>
</evidence>
<dbReference type="EMBL" id="KZ995356">
    <property type="protein sequence ID" value="RKO90840.1"/>
    <property type="molecule type" value="Genomic_DNA"/>
</dbReference>
<keyword evidence="3" id="KW-1185">Reference proteome</keyword>
<dbReference type="Pfam" id="PF09428">
    <property type="entry name" value="DUF2011"/>
    <property type="match status" value="1"/>
</dbReference>
<evidence type="ECO:0000256" key="1">
    <source>
        <dbReference type="SAM" id="MobiDB-lite"/>
    </source>
</evidence>
<feature type="region of interest" description="Disordered" evidence="1">
    <location>
        <begin position="283"/>
        <end position="366"/>
    </location>
</feature>
<proteinExistence type="predicted"/>
<dbReference type="Proteomes" id="UP000269721">
    <property type="component" value="Unassembled WGS sequence"/>
</dbReference>
<evidence type="ECO:0000313" key="3">
    <source>
        <dbReference type="Proteomes" id="UP000269721"/>
    </source>
</evidence>
<gene>
    <name evidence="2" type="ORF">BDK51DRAFT_39239</name>
</gene>
<dbReference type="InterPro" id="IPR018555">
    <property type="entry name" value="C630.06c-like"/>
</dbReference>
<name>A0A4P9WI95_9FUNG</name>
<dbReference type="AlphaFoldDB" id="A0A4P9WI95"/>
<feature type="compositionally biased region" description="Gly residues" evidence="1">
    <location>
        <begin position="13"/>
        <end position="22"/>
    </location>
</feature>
<feature type="region of interest" description="Disordered" evidence="1">
    <location>
        <begin position="147"/>
        <end position="166"/>
    </location>
</feature>
<feature type="compositionally biased region" description="Gly residues" evidence="1">
    <location>
        <begin position="329"/>
        <end position="366"/>
    </location>
</feature>
<accession>A0A4P9WI95</accession>
<feature type="region of interest" description="Disordered" evidence="1">
    <location>
        <begin position="88"/>
        <end position="110"/>
    </location>
</feature>
<feature type="compositionally biased region" description="Gly residues" evidence="1">
    <location>
        <begin position="304"/>
        <end position="322"/>
    </location>
</feature>
<feature type="compositionally biased region" description="Basic residues" evidence="1">
    <location>
        <begin position="255"/>
        <end position="268"/>
    </location>
</feature>
<protein>
    <submittedName>
        <fullName evidence="2">Uncharacterized protein</fullName>
    </submittedName>
</protein>
<sequence>MPLRRQEEMDAGVPGGSVGQGRRGARKRREHGELRLAQSIGSPHPSEPWFRDSFHGSNSIMTESLSRPTIDNLFDFLLAIPSLSMTSIPPPPKPFSRPRNPQQRPPSTLPSVRAALWTDPHQTSADDTAAEKASQQRLETHLSALLEPFEPTPTPAEVDTAPSEPAKADSPVFRLFSGAARNVACEAAVDVTRRERPSEYYEVPSTVAKQRRKQFELVSVSFEDVVRESLIGWEMPPAWTRRVISVPTVDPVSRPKQKHKRPSQKRRRIDAQIRAGTLVARPKKPANVRSSASGWAPPGREMRGGFGGRGGSWVGGGGGRGGMAERGRGGSGGMGRGGYIGRGGSMGPGRGRGGYGPASRGGWGSK</sequence>
<organism evidence="2 3">
    <name type="scientific">Blyttiomyces helicus</name>
    <dbReference type="NCBI Taxonomy" id="388810"/>
    <lineage>
        <taxon>Eukaryota</taxon>
        <taxon>Fungi</taxon>
        <taxon>Fungi incertae sedis</taxon>
        <taxon>Chytridiomycota</taxon>
        <taxon>Chytridiomycota incertae sedis</taxon>
        <taxon>Chytridiomycetes</taxon>
        <taxon>Chytridiomycetes incertae sedis</taxon>
        <taxon>Blyttiomyces</taxon>
    </lineage>
</organism>
<reference evidence="3" key="1">
    <citation type="journal article" date="2018" name="Nat. Microbiol.">
        <title>Leveraging single-cell genomics to expand the fungal tree of life.</title>
        <authorList>
            <person name="Ahrendt S.R."/>
            <person name="Quandt C.A."/>
            <person name="Ciobanu D."/>
            <person name="Clum A."/>
            <person name="Salamov A."/>
            <person name="Andreopoulos B."/>
            <person name="Cheng J.F."/>
            <person name="Woyke T."/>
            <person name="Pelin A."/>
            <person name="Henrissat B."/>
            <person name="Reynolds N.K."/>
            <person name="Benny G.L."/>
            <person name="Smith M.E."/>
            <person name="James T.Y."/>
            <person name="Grigoriev I.V."/>
        </authorList>
    </citation>
    <scope>NUCLEOTIDE SEQUENCE [LARGE SCALE GENOMIC DNA]</scope>
</reference>